<gene>
    <name evidence="1" type="ORF">HCN50_00270</name>
</gene>
<dbReference type="RefSeq" id="WP_171707658.1">
    <property type="nucleotide sequence ID" value="NZ_JAAVLW010000001.1"/>
</dbReference>
<reference evidence="1 2" key="1">
    <citation type="submission" date="2020-03" db="EMBL/GenBank/DDBJ databases">
        <title>Bradyrhizobium diversity isolated from nodules of Muelleranthus trifoliolatus.</title>
        <authorList>
            <person name="Klepa M."/>
            <person name="Helene L."/>
            <person name="Hungria M."/>
        </authorList>
    </citation>
    <scope>NUCLEOTIDE SEQUENCE [LARGE SCALE GENOMIC DNA]</scope>
    <source>
        <strain evidence="1 2">WSM 1744</strain>
    </source>
</reference>
<evidence type="ECO:0000313" key="2">
    <source>
        <dbReference type="Proteomes" id="UP000528734"/>
    </source>
</evidence>
<keyword evidence="2" id="KW-1185">Reference proteome</keyword>
<dbReference type="Proteomes" id="UP000528734">
    <property type="component" value="Unassembled WGS sequence"/>
</dbReference>
<accession>A0A7Y4LZM5</accession>
<comment type="caution">
    <text evidence="1">The sequence shown here is derived from an EMBL/GenBank/DDBJ whole genome shotgun (WGS) entry which is preliminary data.</text>
</comment>
<protein>
    <submittedName>
        <fullName evidence="1">Uncharacterized protein</fullName>
    </submittedName>
</protein>
<evidence type="ECO:0000313" key="1">
    <source>
        <dbReference type="EMBL" id="NOJ44713.1"/>
    </source>
</evidence>
<name>A0A7Y4LZM5_9BRAD</name>
<proteinExistence type="predicted"/>
<dbReference type="EMBL" id="JAAVLW010000001">
    <property type="protein sequence ID" value="NOJ44713.1"/>
    <property type="molecule type" value="Genomic_DNA"/>
</dbReference>
<dbReference type="AlphaFoldDB" id="A0A7Y4LZM5"/>
<sequence length="493" mass="55273">MEKAVNNSGNALLAEALGLAAKDGEALTPDKLIASIDGIEQPLRLLEDADQAAQLFHRFHEQFNFIRLSFRPPWPPDQTVDGAVDLTRYASLLRWLVGEMRTWDGTSDSKLARLSAIIVVAQVCDFGNALWNLLPDDVGTNGNLVNQMSRVAASIDLTIVSAGGHPPPIREAEIVEAFLTADAEGDWANIIGGWRRFPPIFPSALQTQTMRFLLRYARPQLFACLNKIQKTPLALILAQVFTPEQCLRLALESESRRFQFAAVYRSFTDQWQSRRTPTSNEAALLTDLLIEVSKDPSCWDGWMLALAQQPELQAALGRALVHVPDEALKGYVDAIRLLGRSVQPNPMRQSITNCLRAFCVGASLERRSVLWTTAFERWRAWRFSDNGWRTAIQRSDLDYAVVGYALECMTQDARDQAATSIYRRISVLEDQWHESISDIVHEYNRLLSELQPYAHASQVARSGGDWLPETTLYVPDGLQSPYLKLMYGAVQPT</sequence>
<organism evidence="1 2">
    <name type="scientific">Bradyrhizobium archetypum</name>
    <dbReference type="NCBI Taxonomy" id="2721160"/>
    <lineage>
        <taxon>Bacteria</taxon>
        <taxon>Pseudomonadati</taxon>
        <taxon>Pseudomonadota</taxon>
        <taxon>Alphaproteobacteria</taxon>
        <taxon>Hyphomicrobiales</taxon>
        <taxon>Nitrobacteraceae</taxon>
        <taxon>Bradyrhizobium</taxon>
    </lineage>
</organism>